<dbReference type="GO" id="GO:0003755">
    <property type="term" value="F:peptidyl-prolyl cis-trans isomerase activity"/>
    <property type="evidence" value="ECO:0007669"/>
    <property type="project" value="UniProtKB-KW"/>
</dbReference>
<dbReference type="InterPro" id="IPR046357">
    <property type="entry name" value="PPIase_dom_sf"/>
</dbReference>
<organism evidence="9 11">
    <name type="scientific">Didymodactylos carnosus</name>
    <dbReference type="NCBI Taxonomy" id="1234261"/>
    <lineage>
        <taxon>Eukaryota</taxon>
        <taxon>Metazoa</taxon>
        <taxon>Spiralia</taxon>
        <taxon>Gnathifera</taxon>
        <taxon>Rotifera</taxon>
        <taxon>Eurotatoria</taxon>
        <taxon>Bdelloidea</taxon>
        <taxon>Philodinida</taxon>
        <taxon>Philodinidae</taxon>
        <taxon>Didymodactylos</taxon>
    </lineage>
</organism>
<comment type="similarity">
    <text evidence="2">Belongs to the FKBP-type PPIase family. Tig subfamily.</text>
</comment>
<dbReference type="GO" id="GO:0006457">
    <property type="term" value="P:protein folding"/>
    <property type="evidence" value="ECO:0007669"/>
    <property type="project" value="InterPro"/>
</dbReference>
<keyword evidence="4 7" id="KW-0697">Rotamase</keyword>
<dbReference type="EC" id="5.2.1.8" evidence="3 7"/>
<dbReference type="Gene3D" id="3.10.50.40">
    <property type="match status" value="1"/>
</dbReference>
<sequence length="232" mass="25851">MKHSSVKEADIIETPLIYPKTVTEDKVEIDFLFDAIPSAKVKDYAGLIRPQFKMPEVNDQEIDKYLESLLKRDGTVSEKIEGELVESDIATIDFEGFNADDTPFAGGKGQNFELGIGSGQFIPGFESQLIGMKKGEERTVRLSFPEEYQEKSLAGKPVRFEVKLHGIKQVKLPVLDDEFVKSLGYGPKTVSELKTDLRKRMEASVQKEAITKANGQIAELLPAKIEVEIPDS</sequence>
<reference evidence="9" key="1">
    <citation type="submission" date="2021-02" db="EMBL/GenBank/DDBJ databases">
        <authorList>
            <person name="Nowell W R."/>
        </authorList>
    </citation>
    <scope>NUCLEOTIDE SEQUENCE</scope>
</reference>
<keyword evidence="6 7" id="KW-0413">Isomerase</keyword>
<proteinExistence type="inferred from homology"/>
<dbReference type="InterPro" id="IPR027304">
    <property type="entry name" value="Trigger_fact/SurA_dom_sf"/>
</dbReference>
<dbReference type="InterPro" id="IPR001179">
    <property type="entry name" value="PPIase_FKBP_dom"/>
</dbReference>
<dbReference type="EMBL" id="CAJNOK010040386">
    <property type="protein sequence ID" value="CAF1550779.1"/>
    <property type="molecule type" value="Genomic_DNA"/>
</dbReference>
<evidence type="ECO:0000256" key="7">
    <source>
        <dbReference type="PROSITE-ProRule" id="PRU00277"/>
    </source>
</evidence>
<evidence type="ECO:0000256" key="4">
    <source>
        <dbReference type="ARBA" id="ARBA00023110"/>
    </source>
</evidence>
<evidence type="ECO:0000256" key="1">
    <source>
        <dbReference type="ARBA" id="ARBA00000971"/>
    </source>
</evidence>
<dbReference type="SUPFAM" id="SSF109998">
    <property type="entry name" value="Triger factor/SurA peptide-binding domain-like"/>
    <property type="match status" value="1"/>
</dbReference>
<dbReference type="InterPro" id="IPR005215">
    <property type="entry name" value="Trig_fac"/>
</dbReference>
<dbReference type="FunFam" id="3.10.50.40:FF:000001">
    <property type="entry name" value="Trigger factor"/>
    <property type="match status" value="1"/>
</dbReference>
<dbReference type="NCBIfam" id="TIGR00115">
    <property type="entry name" value="tig"/>
    <property type="match status" value="1"/>
</dbReference>
<dbReference type="SUPFAM" id="SSF54534">
    <property type="entry name" value="FKBP-like"/>
    <property type="match status" value="1"/>
</dbReference>
<dbReference type="EMBL" id="CAJOBA010062851">
    <property type="protein sequence ID" value="CAF4340863.1"/>
    <property type="molecule type" value="Genomic_DNA"/>
</dbReference>
<dbReference type="Proteomes" id="UP000682733">
    <property type="component" value="Unassembled WGS sequence"/>
</dbReference>
<accession>A0A8S2FSG6</accession>
<dbReference type="PROSITE" id="PS50059">
    <property type="entry name" value="FKBP_PPIASE"/>
    <property type="match status" value="1"/>
</dbReference>
<protein>
    <recommendedName>
        <fullName evidence="3 7">peptidylprolyl isomerase</fullName>
        <ecNumber evidence="3 7">5.2.1.8</ecNumber>
    </recommendedName>
</protein>
<keyword evidence="5" id="KW-0143">Chaperone</keyword>
<evidence type="ECO:0000256" key="3">
    <source>
        <dbReference type="ARBA" id="ARBA00013194"/>
    </source>
</evidence>
<evidence type="ECO:0000256" key="2">
    <source>
        <dbReference type="ARBA" id="ARBA00005464"/>
    </source>
</evidence>
<comment type="caution">
    <text evidence="9">The sequence shown here is derived from an EMBL/GenBank/DDBJ whole genome shotgun (WGS) entry which is preliminary data.</text>
</comment>
<evidence type="ECO:0000256" key="6">
    <source>
        <dbReference type="ARBA" id="ARBA00023235"/>
    </source>
</evidence>
<feature type="domain" description="PPIase FKBP-type" evidence="8">
    <location>
        <begin position="87"/>
        <end position="168"/>
    </location>
</feature>
<evidence type="ECO:0000313" key="9">
    <source>
        <dbReference type="EMBL" id="CAF1550779.1"/>
    </source>
</evidence>
<feature type="non-terminal residue" evidence="9">
    <location>
        <position position="232"/>
    </location>
</feature>
<dbReference type="InterPro" id="IPR037041">
    <property type="entry name" value="Trigger_fac_C_sf"/>
</dbReference>
<evidence type="ECO:0000313" key="10">
    <source>
        <dbReference type="EMBL" id="CAF4340863.1"/>
    </source>
</evidence>
<evidence type="ECO:0000256" key="5">
    <source>
        <dbReference type="ARBA" id="ARBA00023186"/>
    </source>
</evidence>
<dbReference type="Proteomes" id="UP000677228">
    <property type="component" value="Unassembled WGS sequence"/>
</dbReference>
<name>A0A8S2FSG6_9BILA</name>
<dbReference type="Gene3D" id="1.10.3120.10">
    <property type="entry name" value="Trigger factor, C-terminal domain"/>
    <property type="match status" value="1"/>
</dbReference>
<evidence type="ECO:0000313" key="11">
    <source>
        <dbReference type="Proteomes" id="UP000677228"/>
    </source>
</evidence>
<comment type="catalytic activity">
    <reaction evidence="1 7">
        <text>[protein]-peptidylproline (omega=180) = [protein]-peptidylproline (omega=0)</text>
        <dbReference type="Rhea" id="RHEA:16237"/>
        <dbReference type="Rhea" id="RHEA-COMP:10747"/>
        <dbReference type="Rhea" id="RHEA-COMP:10748"/>
        <dbReference type="ChEBI" id="CHEBI:83833"/>
        <dbReference type="ChEBI" id="CHEBI:83834"/>
        <dbReference type="EC" id="5.2.1.8"/>
    </reaction>
</comment>
<dbReference type="AlphaFoldDB" id="A0A8S2FSG6"/>
<evidence type="ECO:0000259" key="8">
    <source>
        <dbReference type="PROSITE" id="PS50059"/>
    </source>
</evidence>
<dbReference type="Pfam" id="PF00254">
    <property type="entry name" value="FKBP_C"/>
    <property type="match status" value="1"/>
</dbReference>
<dbReference type="GO" id="GO:0015031">
    <property type="term" value="P:protein transport"/>
    <property type="evidence" value="ECO:0007669"/>
    <property type="project" value="InterPro"/>
</dbReference>
<gene>
    <name evidence="9" type="ORF">OVA965_LOCUS39281</name>
    <name evidence="10" type="ORF">TMI583_LOCUS40565</name>
</gene>